<dbReference type="EMBL" id="JARBHB010000008">
    <property type="protein sequence ID" value="KAJ8877052.1"/>
    <property type="molecule type" value="Genomic_DNA"/>
</dbReference>
<dbReference type="InterPro" id="IPR029526">
    <property type="entry name" value="PGBD"/>
</dbReference>
<sequence length="159" mass="18413">MTGLKKAQHLNLQELWVDYGTAPDCFRATMSIKRFATLLRALRFDNLDTREARKKVDNLAPIRNIFEEFVTKCRIYCQAGEYVTIDEMLEASCGCCKFCQYVANKSSKYGIKIYALVDARMFYTSRLEIYGEQPEGPYRTDSQANSGETPNYFHCKHWA</sequence>
<protein>
    <recommendedName>
        <fullName evidence="1">PiggyBac transposable element-derived protein domain-containing protein</fullName>
    </recommendedName>
</protein>
<evidence type="ECO:0000313" key="2">
    <source>
        <dbReference type="EMBL" id="KAJ8877052.1"/>
    </source>
</evidence>
<organism evidence="2 3">
    <name type="scientific">Dryococelus australis</name>
    <dbReference type="NCBI Taxonomy" id="614101"/>
    <lineage>
        <taxon>Eukaryota</taxon>
        <taxon>Metazoa</taxon>
        <taxon>Ecdysozoa</taxon>
        <taxon>Arthropoda</taxon>
        <taxon>Hexapoda</taxon>
        <taxon>Insecta</taxon>
        <taxon>Pterygota</taxon>
        <taxon>Neoptera</taxon>
        <taxon>Polyneoptera</taxon>
        <taxon>Phasmatodea</taxon>
        <taxon>Verophasmatodea</taxon>
        <taxon>Anareolatae</taxon>
        <taxon>Phasmatidae</taxon>
        <taxon>Eurycanthinae</taxon>
        <taxon>Dryococelus</taxon>
    </lineage>
</organism>
<proteinExistence type="predicted"/>
<dbReference type="PANTHER" id="PTHR46599">
    <property type="entry name" value="PIGGYBAC TRANSPOSABLE ELEMENT-DERIVED PROTEIN 4"/>
    <property type="match status" value="1"/>
</dbReference>
<comment type="caution">
    <text evidence="2">The sequence shown here is derived from an EMBL/GenBank/DDBJ whole genome shotgun (WGS) entry which is preliminary data.</text>
</comment>
<reference evidence="2 3" key="1">
    <citation type="submission" date="2023-02" db="EMBL/GenBank/DDBJ databases">
        <title>LHISI_Scaffold_Assembly.</title>
        <authorList>
            <person name="Stuart O.P."/>
            <person name="Cleave R."/>
            <person name="Magrath M.J.L."/>
            <person name="Mikheyev A.S."/>
        </authorList>
    </citation>
    <scope>NUCLEOTIDE SEQUENCE [LARGE SCALE GENOMIC DNA]</scope>
    <source>
        <strain evidence="2">Daus_M_001</strain>
        <tissue evidence="2">Leg muscle</tissue>
    </source>
</reference>
<dbReference type="Pfam" id="PF13843">
    <property type="entry name" value="DDE_Tnp_1_7"/>
    <property type="match status" value="1"/>
</dbReference>
<feature type="domain" description="PiggyBac transposable element-derived protein" evidence="1">
    <location>
        <begin position="9"/>
        <end position="143"/>
    </location>
</feature>
<dbReference type="Proteomes" id="UP001159363">
    <property type="component" value="Chromosome 7"/>
</dbReference>
<gene>
    <name evidence="2" type="ORF">PR048_021504</name>
</gene>
<evidence type="ECO:0000313" key="3">
    <source>
        <dbReference type="Proteomes" id="UP001159363"/>
    </source>
</evidence>
<name>A0ABQ9GYD0_9NEOP</name>
<accession>A0ABQ9GYD0</accession>
<dbReference type="PANTHER" id="PTHR46599:SF6">
    <property type="entry name" value="DUAL SPECIFICITY PHOSPHATASE 26"/>
    <property type="match status" value="1"/>
</dbReference>
<evidence type="ECO:0000259" key="1">
    <source>
        <dbReference type="Pfam" id="PF13843"/>
    </source>
</evidence>
<keyword evidence="3" id="KW-1185">Reference proteome</keyword>